<keyword evidence="3" id="KW-1185">Reference proteome</keyword>
<evidence type="ECO:0000256" key="1">
    <source>
        <dbReference type="SAM" id="Phobius"/>
    </source>
</evidence>
<dbReference type="Proteomes" id="UP001155586">
    <property type="component" value="Unassembled WGS sequence"/>
</dbReference>
<reference evidence="2" key="1">
    <citation type="submission" date="2022-02" db="EMBL/GenBank/DDBJ databases">
        <title>Vibrio sp. nov., a new bacterium isolated from Bohai sea, China.</title>
        <authorList>
            <person name="Yuan Y."/>
        </authorList>
    </citation>
    <scope>NUCLEOTIDE SEQUENCE</scope>
    <source>
        <strain evidence="2">DBSS07</strain>
    </source>
</reference>
<organism evidence="2 3">
    <name type="scientific">Vibrio paucivorans</name>
    <dbReference type="NCBI Taxonomy" id="2829489"/>
    <lineage>
        <taxon>Bacteria</taxon>
        <taxon>Pseudomonadati</taxon>
        <taxon>Pseudomonadota</taxon>
        <taxon>Gammaproteobacteria</taxon>
        <taxon>Vibrionales</taxon>
        <taxon>Vibrionaceae</taxon>
        <taxon>Vibrio</taxon>
    </lineage>
</organism>
<keyword evidence="1" id="KW-0472">Membrane</keyword>
<dbReference type="AlphaFoldDB" id="A0A9X3CJC6"/>
<evidence type="ECO:0000313" key="2">
    <source>
        <dbReference type="EMBL" id="MCW8336771.1"/>
    </source>
</evidence>
<keyword evidence="1" id="KW-0812">Transmembrane</keyword>
<dbReference type="EMBL" id="JAKRRX010000421">
    <property type="protein sequence ID" value="MCW8336771.1"/>
    <property type="molecule type" value="Genomic_DNA"/>
</dbReference>
<feature type="transmembrane region" description="Helical" evidence="1">
    <location>
        <begin position="6"/>
        <end position="27"/>
    </location>
</feature>
<evidence type="ECO:0000313" key="3">
    <source>
        <dbReference type="Proteomes" id="UP001155586"/>
    </source>
</evidence>
<gene>
    <name evidence="2" type="ORF">MD483_23515</name>
</gene>
<keyword evidence="1" id="KW-1133">Transmembrane helix</keyword>
<proteinExistence type="predicted"/>
<feature type="non-terminal residue" evidence="2">
    <location>
        <position position="131"/>
    </location>
</feature>
<name>A0A9X3CJC6_9VIBR</name>
<accession>A0A9X3CJC6</accession>
<comment type="caution">
    <text evidence="2">The sequence shown here is derived from an EMBL/GenBank/DDBJ whole genome shotgun (WGS) entry which is preliminary data.</text>
</comment>
<protein>
    <submittedName>
        <fullName evidence="2">Diguanylate cyclase</fullName>
    </submittedName>
</protein>
<sequence length="131" mass="14617">MALPKILLRFTRPYIVVLIFGVLYLAYQQFKQSEKDAYTQSQANLNTASQLITSQIEAAASKLYLLQDARQTTSFDTLATNILKGIPAYADILLVDTKDNRVHSVNGLNTAVLSAEPISWRPIRNLSPLFS</sequence>